<reference evidence="1 2" key="1">
    <citation type="submission" date="2019-02" db="EMBL/GenBank/DDBJ databases">
        <title>Genomic Encyclopedia of Archaeal and Bacterial Type Strains, Phase II (KMG-II): from individual species to whole genera.</title>
        <authorList>
            <person name="Goeker M."/>
        </authorList>
    </citation>
    <scope>NUCLEOTIDE SEQUENCE [LARGE SCALE GENOMIC DNA]</scope>
    <source>
        <strain evidence="1 2">DSM 18101</strain>
    </source>
</reference>
<sequence>MLQILLLTEREVSTVVKINQYIAERLGQPVISMDEEIREMARPTPIDNVAQTAINALTSYADPSSSPEEKDIYVADSAGPMILRITGPEGVKQFIKAELSEW</sequence>
<organism evidence="1 2">
    <name type="scientific">Edaphobacter modestus</name>
    <dbReference type="NCBI Taxonomy" id="388466"/>
    <lineage>
        <taxon>Bacteria</taxon>
        <taxon>Pseudomonadati</taxon>
        <taxon>Acidobacteriota</taxon>
        <taxon>Terriglobia</taxon>
        <taxon>Terriglobales</taxon>
        <taxon>Acidobacteriaceae</taxon>
        <taxon>Edaphobacter</taxon>
    </lineage>
</organism>
<dbReference type="RefSeq" id="WP_130417498.1">
    <property type="nucleotide sequence ID" value="NZ_SHKW01000001.1"/>
</dbReference>
<proteinExistence type="predicted"/>
<gene>
    <name evidence="1" type="ORF">BDD14_0618</name>
</gene>
<dbReference type="OrthoDB" id="9795736at2"/>
<dbReference type="EMBL" id="SHKW01000001">
    <property type="protein sequence ID" value="RZU39259.1"/>
    <property type="molecule type" value="Genomic_DNA"/>
</dbReference>
<dbReference type="AlphaFoldDB" id="A0A4Q7YR08"/>
<protein>
    <submittedName>
        <fullName evidence="1">Uncharacterized protein</fullName>
    </submittedName>
</protein>
<evidence type="ECO:0000313" key="1">
    <source>
        <dbReference type="EMBL" id="RZU39259.1"/>
    </source>
</evidence>
<comment type="caution">
    <text evidence="1">The sequence shown here is derived from an EMBL/GenBank/DDBJ whole genome shotgun (WGS) entry which is preliminary data.</text>
</comment>
<evidence type="ECO:0000313" key="2">
    <source>
        <dbReference type="Proteomes" id="UP000292958"/>
    </source>
</evidence>
<name>A0A4Q7YR08_9BACT</name>
<dbReference type="Proteomes" id="UP000292958">
    <property type="component" value="Unassembled WGS sequence"/>
</dbReference>
<accession>A0A4Q7YR08</accession>
<keyword evidence="2" id="KW-1185">Reference proteome</keyword>